<dbReference type="InterPro" id="IPR002156">
    <property type="entry name" value="RNaseH_domain"/>
</dbReference>
<dbReference type="AlphaFoldDB" id="A0AAW2LAK9"/>
<accession>A0AAW2LAK9</accession>
<evidence type="ECO:0000313" key="2">
    <source>
        <dbReference type="EMBL" id="KAL0316154.1"/>
    </source>
</evidence>
<dbReference type="InterPro" id="IPR036397">
    <property type="entry name" value="RNaseH_sf"/>
</dbReference>
<dbReference type="GO" id="GO:0003676">
    <property type="term" value="F:nucleic acid binding"/>
    <property type="evidence" value="ECO:0007669"/>
    <property type="project" value="InterPro"/>
</dbReference>
<dbReference type="InterPro" id="IPR012337">
    <property type="entry name" value="RNaseH-like_sf"/>
</dbReference>
<protein>
    <recommendedName>
        <fullName evidence="1">RNase H type-1 domain-containing protein</fullName>
    </recommendedName>
</protein>
<dbReference type="GO" id="GO:0004523">
    <property type="term" value="F:RNA-DNA hybrid ribonuclease activity"/>
    <property type="evidence" value="ECO:0007669"/>
    <property type="project" value="InterPro"/>
</dbReference>
<proteinExistence type="predicted"/>
<feature type="domain" description="RNase H type-1" evidence="1">
    <location>
        <begin position="48"/>
        <end position="170"/>
    </location>
</feature>
<name>A0AAW2LAK9_SESRA</name>
<dbReference type="PANTHER" id="PTHR47074:SF11">
    <property type="entry name" value="REVERSE TRANSCRIPTASE-LIKE PROTEIN"/>
    <property type="match status" value="1"/>
</dbReference>
<comment type="caution">
    <text evidence="2">The sequence shown here is derived from an EMBL/GenBank/DDBJ whole genome shotgun (WGS) entry which is preliminary data.</text>
</comment>
<dbReference type="PANTHER" id="PTHR47074">
    <property type="entry name" value="BNAC02G40300D PROTEIN"/>
    <property type="match status" value="1"/>
</dbReference>
<dbReference type="InterPro" id="IPR052929">
    <property type="entry name" value="RNase_H-like_EbsB-rel"/>
</dbReference>
<sequence>MLRHYTGSCFAGKYLESFLAQNADAAVRNVHPGPGSWVGPPSGSIKLNFDGALLDGGSAMGIGVVARDLNGVCLAWLSRKVLRTGNGEIAEALAAREAIQLAARRGWKSIIIEGDCAVLISKLRAVDHDLSYIGTVIFDILRFVNLFTSCQFACVKRAFNSVAHCLAKSAVGMLEGVDDLPSSALDIVISEFC</sequence>
<dbReference type="Pfam" id="PF13456">
    <property type="entry name" value="RVT_3"/>
    <property type="match status" value="1"/>
</dbReference>
<dbReference type="CDD" id="cd06222">
    <property type="entry name" value="RNase_H_like"/>
    <property type="match status" value="1"/>
</dbReference>
<gene>
    <name evidence="2" type="ORF">Sradi_5493600</name>
</gene>
<reference evidence="2" key="1">
    <citation type="submission" date="2020-06" db="EMBL/GenBank/DDBJ databases">
        <authorList>
            <person name="Li T."/>
            <person name="Hu X."/>
            <person name="Zhang T."/>
            <person name="Song X."/>
            <person name="Zhang H."/>
            <person name="Dai N."/>
            <person name="Sheng W."/>
            <person name="Hou X."/>
            <person name="Wei L."/>
        </authorList>
    </citation>
    <scope>NUCLEOTIDE SEQUENCE</scope>
    <source>
        <strain evidence="2">G02</strain>
        <tissue evidence="2">Leaf</tissue>
    </source>
</reference>
<dbReference type="Gene3D" id="3.30.420.10">
    <property type="entry name" value="Ribonuclease H-like superfamily/Ribonuclease H"/>
    <property type="match status" value="1"/>
</dbReference>
<reference evidence="2" key="2">
    <citation type="journal article" date="2024" name="Plant">
        <title>Genomic evolution and insights into agronomic trait innovations of Sesamum species.</title>
        <authorList>
            <person name="Miao H."/>
            <person name="Wang L."/>
            <person name="Qu L."/>
            <person name="Liu H."/>
            <person name="Sun Y."/>
            <person name="Le M."/>
            <person name="Wang Q."/>
            <person name="Wei S."/>
            <person name="Zheng Y."/>
            <person name="Lin W."/>
            <person name="Duan Y."/>
            <person name="Cao H."/>
            <person name="Xiong S."/>
            <person name="Wang X."/>
            <person name="Wei L."/>
            <person name="Li C."/>
            <person name="Ma Q."/>
            <person name="Ju M."/>
            <person name="Zhao R."/>
            <person name="Li G."/>
            <person name="Mu C."/>
            <person name="Tian Q."/>
            <person name="Mei H."/>
            <person name="Zhang T."/>
            <person name="Gao T."/>
            <person name="Zhang H."/>
        </authorList>
    </citation>
    <scope>NUCLEOTIDE SEQUENCE</scope>
    <source>
        <strain evidence="2">G02</strain>
    </source>
</reference>
<dbReference type="SUPFAM" id="SSF53098">
    <property type="entry name" value="Ribonuclease H-like"/>
    <property type="match status" value="1"/>
</dbReference>
<evidence type="ECO:0000259" key="1">
    <source>
        <dbReference type="Pfam" id="PF13456"/>
    </source>
</evidence>
<dbReference type="InterPro" id="IPR044730">
    <property type="entry name" value="RNase_H-like_dom_plant"/>
</dbReference>
<dbReference type="EMBL" id="JACGWJ010000025">
    <property type="protein sequence ID" value="KAL0316154.1"/>
    <property type="molecule type" value="Genomic_DNA"/>
</dbReference>
<organism evidence="2">
    <name type="scientific">Sesamum radiatum</name>
    <name type="common">Black benniseed</name>
    <dbReference type="NCBI Taxonomy" id="300843"/>
    <lineage>
        <taxon>Eukaryota</taxon>
        <taxon>Viridiplantae</taxon>
        <taxon>Streptophyta</taxon>
        <taxon>Embryophyta</taxon>
        <taxon>Tracheophyta</taxon>
        <taxon>Spermatophyta</taxon>
        <taxon>Magnoliopsida</taxon>
        <taxon>eudicotyledons</taxon>
        <taxon>Gunneridae</taxon>
        <taxon>Pentapetalae</taxon>
        <taxon>asterids</taxon>
        <taxon>lamiids</taxon>
        <taxon>Lamiales</taxon>
        <taxon>Pedaliaceae</taxon>
        <taxon>Sesamum</taxon>
    </lineage>
</organism>